<name>A0A1F5JXY9_9BACT</name>
<evidence type="ECO:0008006" key="5">
    <source>
        <dbReference type="Google" id="ProtNLM"/>
    </source>
</evidence>
<dbReference type="InterPro" id="IPR014710">
    <property type="entry name" value="RmlC-like_jellyroll"/>
</dbReference>
<feature type="active site" description="Proton donor" evidence="1">
    <location>
        <position position="132"/>
    </location>
</feature>
<dbReference type="InterPro" id="IPR011051">
    <property type="entry name" value="RmlC_Cupin_sf"/>
</dbReference>
<dbReference type="EMBL" id="MFDB01000008">
    <property type="protein sequence ID" value="OGE33522.1"/>
    <property type="molecule type" value="Genomic_DNA"/>
</dbReference>
<dbReference type="CDD" id="cd00438">
    <property type="entry name" value="cupin_RmlC"/>
    <property type="match status" value="1"/>
</dbReference>
<sequence length="183" mass="20811">MDKVYIKQTSIPGLLILERPVFSDERGFFRELFHKNELEEVAGIKFDGVQMNHSHSKPGVIRGIHAEAWNKIIYPVSGEVFIAIVDLRSDSPTFAKVETFTINNNNRIGLFIPNGLANSLCVIGDQPADYIYLVDAYYDGSDTRAVAWDDPDLNINWPVKDPIISERDKNNPTLRNLFPEKFK</sequence>
<dbReference type="SUPFAM" id="SSF51182">
    <property type="entry name" value="RmlC-like cupins"/>
    <property type="match status" value="1"/>
</dbReference>
<evidence type="ECO:0000256" key="2">
    <source>
        <dbReference type="PIRSR" id="PIRSR600888-3"/>
    </source>
</evidence>
<evidence type="ECO:0000313" key="3">
    <source>
        <dbReference type="EMBL" id="OGE33522.1"/>
    </source>
</evidence>
<organism evidence="3 4">
    <name type="scientific">Candidatus Daviesbacteria bacterium RIFCSPHIGHO2_02_FULL_41_10</name>
    <dbReference type="NCBI Taxonomy" id="1797774"/>
    <lineage>
        <taxon>Bacteria</taxon>
        <taxon>Candidatus Daviesiibacteriota</taxon>
    </lineage>
</organism>
<dbReference type="PANTHER" id="PTHR21047:SF2">
    <property type="entry name" value="THYMIDINE DIPHOSPHO-4-KETO-RHAMNOSE 3,5-EPIMERASE"/>
    <property type="match status" value="1"/>
</dbReference>
<evidence type="ECO:0000313" key="4">
    <source>
        <dbReference type="Proteomes" id="UP000177258"/>
    </source>
</evidence>
<dbReference type="Gene3D" id="2.60.120.10">
    <property type="entry name" value="Jelly Rolls"/>
    <property type="match status" value="1"/>
</dbReference>
<dbReference type="GO" id="GO:0005829">
    <property type="term" value="C:cytosol"/>
    <property type="evidence" value="ECO:0007669"/>
    <property type="project" value="TreeGrafter"/>
</dbReference>
<feature type="site" description="Participates in a stacking interaction with the thymidine ring of dTDP-4-oxo-6-deoxyglucose" evidence="2">
    <location>
        <position position="138"/>
    </location>
</feature>
<dbReference type="Proteomes" id="UP000177258">
    <property type="component" value="Unassembled WGS sequence"/>
</dbReference>
<dbReference type="GO" id="GO:0008830">
    <property type="term" value="F:dTDP-4-dehydrorhamnose 3,5-epimerase activity"/>
    <property type="evidence" value="ECO:0007669"/>
    <property type="project" value="InterPro"/>
</dbReference>
<gene>
    <name evidence="3" type="ORF">A3D83_00960</name>
</gene>
<dbReference type="Pfam" id="PF00908">
    <property type="entry name" value="dTDP_sugar_isom"/>
    <property type="match status" value="1"/>
</dbReference>
<feature type="active site" description="Proton acceptor" evidence="1">
    <location>
        <position position="65"/>
    </location>
</feature>
<reference evidence="3 4" key="1">
    <citation type="journal article" date="2016" name="Nat. Commun.">
        <title>Thousands of microbial genomes shed light on interconnected biogeochemical processes in an aquifer system.</title>
        <authorList>
            <person name="Anantharaman K."/>
            <person name="Brown C.T."/>
            <person name="Hug L.A."/>
            <person name="Sharon I."/>
            <person name="Castelle C.J."/>
            <person name="Probst A.J."/>
            <person name="Thomas B.C."/>
            <person name="Singh A."/>
            <person name="Wilkins M.J."/>
            <person name="Karaoz U."/>
            <person name="Brodie E.L."/>
            <person name="Williams K.H."/>
            <person name="Hubbard S.S."/>
            <person name="Banfield J.F."/>
        </authorList>
    </citation>
    <scope>NUCLEOTIDE SEQUENCE [LARGE SCALE GENOMIC DNA]</scope>
</reference>
<proteinExistence type="predicted"/>
<evidence type="ECO:0000256" key="1">
    <source>
        <dbReference type="PIRSR" id="PIRSR600888-1"/>
    </source>
</evidence>
<dbReference type="GO" id="GO:0019305">
    <property type="term" value="P:dTDP-rhamnose biosynthetic process"/>
    <property type="evidence" value="ECO:0007669"/>
    <property type="project" value="TreeGrafter"/>
</dbReference>
<comment type="caution">
    <text evidence="3">The sequence shown here is derived from an EMBL/GenBank/DDBJ whole genome shotgun (WGS) entry which is preliminary data.</text>
</comment>
<dbReference type="AlphaFoldDB" id="A0A1F5JXY9"/>
<accession>A0A1F5JXY9</accession>
<dbReference type="PANTHER" id="PTHR21047">
    <property type="entry name" value="DTDP-6-DEOXY-D-GLUCOSE-3,5 EPIMERASE"/>
    <property type="match status" value="1"/>
</dbReference>
<dbReference type="InterPro" id="IPR000888">
    <property type="entry name" value="RmlC-like"/>
</dbReference>
<dbReference type="GO" id="GO:0000271">
    <property type="term" value="P:polysaccharide biosynthetic process"/>
    <property type="evidence" value="ECO:0007669"/>
    <property type="project" value="TreeGrafter"/>
</dbReference>
<protein>
    <recommendedName>
        <fullName evidence="5">dTDP-4-dehydrorhamnose 3,5-epimerase</fullName>
    </recommendedName>
</protein>